<dbReference type="InterPro" id="IPR027942">
    <property type="entry name" value="SEO_N"/>
</dbReference>
<dbReference type="PANTHER" id="PTHR33232">
    <property type="entry name" value="PROTEIN SIEVE ELEMENT OCCLUSION B-LIKE"/>
    <property type="match status" value="1"/>
</dbReference>
<feature type="domain" description="Sieve element occlusion C-terminal" evidence="3">
    <location>
        <begin position="490"/>
        <end position="720"/>
    </location>
</feature>
<dbReference type="EMBL" id="OOIL02005600">
    <property type="protein sequence ID" value="VFQ95600.1"/>
    <property type="molecule type" value="Genomic_DNA"/>
</dbReference>
<keyword evidence="5" id="KW-1185">Reference proteome</keyword>
<name>A0A484N3F1_9ASTE</name>
<dbReference type="Pfam" id="PF14576">
    <property type="entry name" value="SEO_N"/>
    <property type="match status" value="1"/>
</dbReference>
<feature type="region of interest" description="Disordered" evidence="1">
    <location>
        <begin position="1"/>
        <end position="24"/>
    </location>
</feature>
<evidence type="ECO:0000259" key="3">
    <source>
        <dbReference type="Pfam" id="PF14577"/>
    </source>
</evidence>
<dbReference type="GO" id="GO:0010088">
    <property type="term" value="P:phloem development"/>
    <property type="evidence" value="ECO:0007669"/>
    <property type="project" value="InterPro"/>
</dbReference>
<dbReference type="InterPro" id="IPR027944">
    <property type="entry name" value="SEO_C"/>
</dbReference>
<reference evidence="4 5" key="1">
    <citation type="submission" date="2018-04" db="EMBL/GenBank/DDBJ databases">
        <authorList>
            <person name="Vogel A."/>
        </authorList>
    </citation>
    <scope>NUCLEOTIDE SEQUENCE [LARGE SCALE GENOMIC DNA]</scope>
</reference>
<evidence type="ECO:0000313" key="5">
    <source>
        <dbReference type="Proteomes" id="UP000595140"/>
    </source>
</evidence>
<evidence type="ECO:0008006" key="6">
    <source>
        <dbReference type="Google" id="ProtNLM"/>
    </source>
</evidence>
<dbReference type="Pfam" id="PF14577">
    <property type="entry name" value="SEO_C"/>
    <property type="match status" value="1"/>
</dbReference>
<gene>
    <name evidence="4" type="ORF">CCAM_LOCUS37376</name>
</gene>
<dbReference type="PANTHER" id="PTHR33232:SF12">
    <property type="entry name" value="PROTEIN SIEVE ELEMENT OCCLUSION B-LIKE"/>
    <property type="match status" value="1"/>
</dbReference>
<dbReference type="InterPro" id="IPR039299">
    <property type="entry name" value="SEOA"/>
</dbReference>
<proteinExistence type="predicted"/>
<protein>
    <recommendedName>
        <fullName evidence="6">Sieve element occlusion N-terminal domain-containing protein</fullName>
    </recommendedName>
</protein>
<dbReference type="AlphaFoldDB" id="A0A484N3F1"/>
<sequence length="722" mass="82112">MMNRSLSSPTAALAPPQNGRAQPLARRTPQLFSASDDHNMVKKIQDTHTPDGRDVDANVILQVIQEIFQQANYPGVVESTNNMATSIAKLEEKATMAVDGILEGLSFITHKVSCELQCRCSGGGDTNAATMAILNMLSNYQWDAKVVLTLAAFAIAYGEFWLVAQLLATNPLAKSVAILKQVPDIVEHALPLKSRFDAVNNVIRAVVEVTRRIMEFKRLPANYISDDQPPLSVAITHIPTAVYWTIKSIVACSAQLTSLLGINYESLLATTMETWEITSTTHKLVHISDHLKEQLQICNQHIEEKMHIEYYRMVVHLFEISHFDNMKIIKALIYNKDDILPLEVGTTHTRASIEVLRRKTVLLLLSDLDISDEELSVLSNIYEESRTKPELQYEIVWLPILERPTTTPMGWNTEMDAKFKERQAMMPWYTLHHPSLLEPAVLKFVKEKWHFTKKMMLVALDPHQGKVASLNALHMVWIWGNLAYPFTIAKEESLWSMEPSWNIELIVDGIDQNIIEWSEQGKYICLYGGENIEWIKSFTSLVKSVAERAGIELHMVYVGKSNNRERVRKINDTITKEGLSHCWNDWNLVWYFWARINSMLYSKLLLGRKHRDDKVMDEVLTLLGFDGSEEGWAIISRGSFEMARAKSDVLLNTLGSFEEWEGDARAQGFVPALIAYFLRLRTPHHCNRVILPGVGGDVPEVIVCSECGRQMEKFFMYRCCAD</sequence>
<feature type="compositionally biased region" description="Polar residues" evidence="1">
    <location>
        <begin position="1"/>
        <end position="10"/>
    </location>
</feature>
<evidence type="ECO:0000313" key="4">
    <source>
        <dbReference type="EMBL" id="VFQ95600.1"/>
    </source>
</evidence>
<feature type="domain" description="Sieve element occlusion N-terminal" evidence="2">
    <location>
        <begin position="35"/>
        <end position="322"/>
    </location>
</feature>
<evidence type="ECO:0000259" key="2">
    <source>
        <dbReference type="Pfam" id="PF14576"/>
    </source>
</evidence>
<organism evidence="4 5">
    <name type="scientific">Cuscuta campestris</name>
    <dbReference type="NCBI Taxonomy" id="132261"/>
    <lineage>
        <taxon>Eukaryota</taxon>
        <taxon>Viridiplantae</taxon>
        <taxon>Streptophyta</taxon>
        <taxon>Embryophyta</taxon>
        <taxon>Tracheophyta</taxon>
        <taxon>Spermatophyta</taxon>
        <taxon>Magnoliopsida</taxon>
        <taxon>eudicotyledons</taxon>
        <taxon>Gunneridae</taxon>
        <taxon>Pentapetalae</taxon>
        <taxon>asterids</taxon>
        <taxon>lamiids</taxon>
        <taxon>Solanales</taxon>
        <taxon>Convolvulaceae</taxon>
        <taxon>Cuscuteae</taxon>
        <taxon>Cuscuta</taxon>
        <taxon>Cuscuta subgen. Grammica</taxon>
        <taxon>Cuscuta sect. Cleistogrammica</taxon>
    </lineage>
</organism>
<dbReference type="OrthoDB" id="1145248at2759"/>
<accession>A0A484N3F1</accession>
<dbReference type="Proteomes" id="UP000595140">
    <property type="component" value="Unassembled WGS sequence"/>
</dbReference>
<evidence type="ECO:0000256" key="1">
    <source>
        <dbReference type="SAM" id="MobiDB-lite"/>
    </source>
</evidence>